<evidence type="ECO:0000256" key="1">
    <source>
        <dbReference type="ARBA" id="ARBA00009437"/>
    </source>
</evidence>
<dbReference type="SUPFAM" id="SSF46785">
    <property type="entry name" value="Winged helix' DNA-binding domain"/>
    <property type="match status" value="1"/>
</dbReference>
<evidence type="ECO:0000256" key="2">
    <source>
        <dbReference type="ARBA" id="ARBA00023015"/>
    </source>
</evidence>
<dbReference type="CDD" id="cd08422">
    <property type="entry name" value="PBP2_CrgA_like"/>
    <property type="match status" value="1"/>
</dbReference>
<evidence type="ECO:0000313" key="6">
    <source>
        <dbReference type="EMBL" id="MDC7692381.1"/>
    </source>
</evidence>
<sequence>MSTSLLWEIRVFCTVVERQSFVAAARLLGRSPSAVTRAIQALEQAVGSELMQRSQKLLSLTAAGASYYPHARQILDLQAAAEEALAGLGGEAPGWIRCAAPESLSIGVLPAVLAAFGRQHPDVSIDVRFSDEPLDPIQEKLDFTIRGAFPQSSELIGFPLWNYRRHLYASPDYIRRMGLPLHPDELARHELIMHTAPRILKDWHFVADGEQCRFRVAPRYRLNSGAAVYHAARAGAGIARLADWLAEAAVRDNALVKVCPAYRLTSSAGLDPQMHAVYARGRLPARVRLFLDALRQGWPQPS</sequence>
<organism evidence="6 7">
    <name type="scientific">Vogesella indigofera</name>
    <name type="common">Pseudomonas indigofera</name>
    <dbReference type="NCBI Taxonomy" id="45465"/>
    <lineage>
        <taxon>Bacteria</taxon>
        <taxon>Pseudomonadati</taxon>
        <taxon>Pseudomonadota</taxon>
        <taxon>Betaproteobacteria</taxon>
        <taxon>Neisseriales</taxon>
        <taxon>Chromobacteriaceae</taxon>
        <taxon>Vogesella</taxon>
    </lineage>
</organism>
<evidence type="ECO:0000313" key="7">
    <source>
        <dbReference type="Proteomes" id="UP001221566"/>
    </source>
</evidence>
<keyword evidence="4" id="KW-0804">Transcription</keyword>
<dbReference type="InterPro" id="IPR005119">
    <property type="entry name" value="LysR_subst-bd"/>
</dbReference>
<name>A0ABT5IA85_VOGIN</name>
<reference evidence="6 7" key="1">
    <citation type="submission" date="2023-01" db="EMBL/GenBank/DDBJ databases">
        <title>Novel species of the genus Vogesella isolated from rivers.</title>
        <authorList>
            <person name="Lu H."/>
        </authorList>
    </citation>
    <scope>NUCLEOTIDE SEQUENCE [LARGE SCALE GENOMIC DNA]</scope>
    <source>
        <strain evidence="6 7">SH7W</strain>
    </source>
</reference>
<dbReference type="SUPFAM" id="SSF53850">
    <property type="entry name" value="Periplasmic binding protein-like II"/>
    <property type="match status" value="1"/>
</dbReference>
<dbReference type="InterPro" id="IPR058163">
    <property type="entry name" value="LysR-type_TF_proteobact-type"/>
</dbReference>
<keyword evidence="3" id="KW-0238">DNA-binding</keyword>
<proteinExistence type="inferred from homology"/>
<evidence type="ECO:0000259" key="5">
    <source>
        <dbReference type="PROSITE" id="PS50931"/>
    </source>
</evidence>
<dbReference type="InterPro" id="IPR036390">
    <property type="entry name" value="WH_DNA-bd_sf"/>
</dbReference>
<keyword evidence="2" id="KW-0805">Transcription regulation</keyword>
<dbReference type="Pfam" id="PF00126">
    <property type="entry name" value="HTH_1"/>
    <property type="match status" value="1"/>
</dbReference>
<dbReference type="EMBL" id="JAQQKY010000011">
    <property type="protein sequence ID" value="MDC7692381.1"/>
    <property type="molecule type" value="Genomic_DNA"/>
</dbReference>
<dbReference type="InterPro" id="IPR000847">
    <property type="entry name" value="LysR_HTH_N"/>
</dbReference>
<feature type="domain" description="HTH lysR-type" evidence="5">
    <location>
        <begin position="1"/>
        <end position="61"/>
    </location>
</feature>
<dbReference type="PANTHER" id="PTHR30537:SF5">
    <property type="entry name" value="HTH-TYPE TRANSCRIPTIONAL ACTIVATOR TTDR-RELATED"/>
    <property type="match status" value="1"/>
</dbReference>
<dbReference type="PROSITE" id="PS50931">
    <property type="entry name" value="HTH_LYSR"/>
    <property type="match status" value="1"/>
</dbReference>
<keyword evidence="7" id="KW-1185">Reference proteome</keyword>
<gene>
    <name evidence="6" type="ORF">PQU93_16570</name>
</gene>
<dbReference type="RefSeq" id="WP_272804026.1">
    <property type="nucleotide sequence ID" value="NZ_JAQQKY010000011.1"/>
</dbReference>
<protein>
    <submittedName>
        <fullName evidence="6">LysR family transcriptional regulator</fullName>
    </submittedName>
</protein>
<evidence type="ECO:0000256" key="3">
    <source>
        <dbReference type="ARBA" id="ARBA00023125"/>
    </source>
</evidence>
<dbReference type="InterPro" id="IPR036388">
    <property type="entry name" value="WH-like_DNA-bd_sf"/>
</dbReference>
<dbReference type="Proteomes" id="UP001221566">
    <property type="component" value="Unassembled WGS sequence"/>
</dbReference>
<comment type="similarity">
    <text evidence="1">Belongs to the LysR transcriptional regulatory family.</text>
</comment>
<dbReference type="Gene3D" id="1.10.10.10">
    <property type="entry name" value="Winged helix-like DNA-binding domain superfamily/Winged helix DNA-binding domain"/>
    <property type="match status" value="1"/>
</dbReference>
<dbReference type="PANTHER" id="PTHR30537">
    <property type="entry name" value="HTH-TYPE TRANSCRIPTIONAL REGULATOR"/>
    <property type="match status" value="1"/>
</dbReference>
<accession>A0ABT5IA85</accession>
<dbReference type="Pfam" id="PF03466">
    <property type="entry name" value="LysR_substrate"/>
    <property type="match status" value="1"/>
</dbReference>
<comment type="caution">
    <text evidence="6">The sequence shown here is derived from an EMBL/GenBank/DDBJ whole genome shotgun (WGS) entry which is preliminary data.</text>
</comment>
<dbReference type="Gene3D" id="3.40.190.290">
    <property type="match status" value="1"/>
</dbReference>
<evidence type="ECO:0000256" key="4">
    <source>
        <dbReference type="ARBA" id="ARBA00023163"/>
    </source>
</evidence>